<reference evidence="1" key="3">
    <citation type="submission" date="2015-04" db="UniProtKB">
        <authorList>
            <consortium name="EnsemblPlants"/>
        </authorList>
    </citation>
    <scope>IDENTIFICATION</scope>
</reference>
<name>A0A0D9XTE8_9ORYZ</name>
<organism evidence="1 2">
    <name type="scientific">Leersia perrieri</name>
    <dbReference type="NCBI Taxonomy" id="77586"/>
    <lineage>
        <taxon>Eukaryota</taxon>
        <taxon>Viridiplantae</taxon>
        <taxon>Streptophyta</taxon>
        <taxon>Embryophyta</taxon>
        <taxon>Tracheophyta</taxon>
        <taxon>Spermatophyta</taxon>
        <taxon>Magnoliopsida</taxon>
        <taxon>Liliopsida</taxon>
        <taxon>Poales</taxon>
        <taxon>Poaceae</taxon>
        <taxon>BOP clade</taxon>
        <taxon>Oryzoideae</taxon>
        <taxon>Oryzeae</taxon>
        <taxon>Oryzinae</taxon>
        <taxon>Leersia</taxon>
    </lineage>
</organism>
<proteinExistence type="predicted"/>
<protein>
    <submittedName>
        <fullName evidence="1">Uncharacterized protein</fullName>
    </submittedName>
</protein>
<reference evidence="2" key="2">
    <citation type="submission" date="2013-12" db="EMBL/GenBank/DDBJ databases">
        <authorList>
            <person name="Yu Y."/>
            <person name="Lee S."/>
            <person name="de Baynast K."/>
            <person name="Wissotski M."/>
            <person name="Liu L."/>
            <person name="Talag J."/>
            <person name="Goicoechea J."/>
            <person name="Angelova A."/>
            <person name="Jetty R."/>
            <person name="Kudrna D."/>
            <person name="Golser W."/>
            <person name="Rivera L."/>
            <person name="Zhang J."/>
            <person name="Wing R."/>
        </authorList>
    </citation>
    <scope>NUCLEOTIDE SEQUENCE</scope>
</reference>
<evidence type="ECO:0000313" key="1">
    <source>
        <dbReference type="EnsemblPlants" id="LPERR11G14190.1"/>
    </source>
</evidence>
<dbReference type="EnsemblPlants" id="LPERR11G14190.1">
    <property type="protein sequence ID" value="LPERR11G14190.1"/>
    <property type="gene ID" value="LPERR11G14190"/>
</dbReference>
<dbReference type="Proteomes" id="UP000032180">
    <property type="component" value="Chromosome 11"/>
</dbReference>
<evidence type="ECO:0000313" key="2">
    <source>
        <dbReference type="Proteomes" id="UP000032180"/>
    </source>
</evidence>
<keyword evidence="2" id="KW-1185">Reference proteome</keyword>
<accession>A0A0D9XTE8</accession>
<sequence length="84" mass="9085">MAGGGGGIWRGEDSGGWRRRRWWRLVDGGKKTRAADEAKWKCGIMEWPVPVTGGGGASMAVRDWVKWAGDWSGPTTVVTGGPRD</sequence>
<dbReference type="Gramene" id="LPERR11G14190.1">
    <property type="protein sequence ID" value="LPERR11G14190.1"/>
    <property type="gene ID" value="LPERR11G14190"/>
</dbReference>
<reference evidence="1 2" key="1">
    <citation type="submission" date="2012-08" db="EMBL/GenBank/DDBJ databases">
        <title>Oryza genome evolution.</title>
        <authorList>
            <person name="Wing R.A."/>
        </authorList>
    </citation>
    <scope>NUCLEOTIDE SEQUENCE</scope>
</reference>
<dbReference type="HOGENOM" id="CLU_2530727_0_0_1"/>
<dbReference type="AlphaFoldDB" id="A0A0D9XTE8"/>